<proteinExistence type="predicted"/>
<dbReference type="PANTHER" id="PTHR44360:SF1">
    <property type="entry name" value="DNAJ HOMOLOG SUBFAMILY B MEMBER 9"/>
    <property type="match status" value="1"/>
</dbReference>
<feature type="compositionally biased region" description="Low complexity" evidence="2">
    <location>
        <begin position="248"/>
        <end position="257"/>
    </location>
</feature>
<feature type="compositionally biased region" description="Basic and acidic residues" evidence="2">
    <location>
        <begin position="488"/>
        <end position="517"/>
    </location>
</feature>
<feature type="compositionally biased region" description="Basic and acidic residues" evidence="2">
    <location>
        <begin position="287"/>
        <end position="302"/>
    </location>
</feature>
<feature type="compositionally biased region" description="Basic and acidic residues" evidence="2">
    <location>
        <begin position="406"/>
        <end position="417"/>
    </location>
</feature>
<dbReference type="OrthoDB" id="10250354at2759"/>
<dbReference type="GO" id="GO:0051787">
    <property type="term" value="F:misfolded protein binding"/>
    <property type="evidence" value="ECO:0007669"/>
    <property type="project" value="TreeGrafter"/>
</dbReference>
<dbReference type="RefSeq" id="XP_024724011.1">
    <property type="nucleotide sequence ID" value="XM_024867964.1"/>
</dbReference>
<evidence type="ECO:0000256" key="1">
    <source>
        <dbReference type="ARBA" id="ARBA00023186"/>
    </source>
</evidence>
<feature type="region of interest" description="Disordered" evidence="2">
    <location>
        <begin position="85"/>
        <end position="270"/>
    </location>
</feature>
<protein>
    <recommendedName>
        <fullName evidence="3">J domain-containing protein</fullName>
    </recommendedName>
</protein>
<feature type="compositionally biased region" description="Pro residues" evidence="2">
    <location>
        <begin position="373"/>
        <end position="383"/>
    </location>
</feature>
<accession>A0A2T3BAQ3</accession>
<dbReference type="SUPFAM" id="SSF46565">
    <property type="entry name" value="Chaperone J-domain"/>
    <property type="match status" value="1"/>
</dbReference>
<feature type="compositionally biased region" description="Basic and acidic residues" evidence="2">
    <location>
        <begin position="585"/>
        <end position="602"/>
    </location>
</feature>
<dbReference type="SMART" id="SM00271">
    <property type="entry name" value="DnaJ"/>
    <property type="match status" value="1"/>
</dbReference>
<feature type="region of interest" description="Disordered" evidence="2">
    <location>
        <begin position="585"/>
        <end position="615"/>
    </location>
</feature>
<dbReference type="PROSITE" id="PS50076">
    <property type="entry name" value="DNAJ_2"/>
    <property type="match status" value="1"/>
</dbReference>
<dbReference type="PROSITE" id="PS00636">
    <property type="entry name" value="DNAJ_1"/>
    <property type="match status" value="1"/>
</dbReference>
<dbReference type="Proteomes" id="UP000241818">
    <property type="component" value="Unassembled WGS sequence"/>
</dbReference>
<dbReference type="InterPro" id="IPR051948">
    <property type="entry name" value="Hsp70_co-chaperone_J-domain"/>
</dbReference>
<dbReference type="Pfam" id="PF00226">
    <property type="entry name" value="DnaJ"/>
    <property type="match status" value="1"/>
</dbReference>
<dbReference type="CDD" id="cd06257">
    <property type="entry name" value="DnaJ"/>
    <property type="match status" value="1"/>
</dbReference>
<dbReference type="GeneID" id="36576045"/>
<feature type="compositionally biased region" description="Polar residues" evidence="2">
    <location>
        <begin position="113"/>
        <end position="123"/>
    </location>
</feature>
<dbReference type="EMBL" id="KZ679007">
    <property type="protein sequence ID" value="PSS25412.1"/>
    <property type="molecule type" value="Genomic_DNA"/>
</dbReference>
<name>A0A2T3BAQ3_AMORE</name>
<gene>
    <name evidence="4" type="ORF">M430DRAFT_47877</name>
</gene>
<reference evidence="4 5" key="1">
    <citation type="journal article" date="2018" name="New Phytol.">
        <title>Comparative genomics and transcriptomics depict ericoid mycorrhizal fungi as versatile saprotrophs and plant mutualists.</title>
        <authorList>
            <person name="Martino E."/>
            <person name="Morin E."/>
            <person name="Grelet G.A."/>
            <person name="Kuo A."/>
            <person name="Kohler A."/>
            <person name="Daghino S."/>
            <person name="Barry K.W."/>
            <person name="Cichocki N."/>
            <person name="Clum A."/>
            <person name="Dockter R.B."/>
            <person name="Hainaut M."/>
            <person name="Kuo R.C."/>
            <person name="LaButti K."/>
            <person name="Lindahl B.D."/>
            <person name="Lindquist E.A."/>
            <person name="Lipzen A."/>
            <person name="Khouja H.R."/>
            <person name="Magnuson J."/>
            <person name="Murat C."/>
            <person name="Ohm R.A."/>
            <person name="Singer S.W."/>
            <person name="Spatafora J.W."/>
            <person name="Wang M."/>
            <person name="Veneault-Fourrey C."/>
            <person name="Henrissat B."/>
            <person name="Grigoriev I.V."/>
            <person name="Martin F.M."/>
            <person name="Perotto S."/>
        </authorList>
    </citation>
    <scope>NUCLEOTIDE SEQUENCE [LARGE SCALE GENOMIC DNA]</scope>
    <source>
        <strain evidence="4 5">ATCC 22711</strain>
    </source>
</reference>
<dbReference type="AlphaFoldDB" id="A0A2T3BAQ3"/>
<feature type="compositionally biased region" description="Low complexity" evidence="2">
    <location>
        <begin position="535"/>
        <end position="544"/>
    </location>
</feature>
<feature type="compositionally biased region" description="Polar residues" evidence="2">
    <location>
        <begin position="520"/>
        <end position="534"/>
    </location>
</feature>
<dbReference type="InParanoid" id="A0A2T3BAQ3"/>
<dbReference type="PRINTS" id="PR00625">
    <property type="entry name" value="JDOMAIN"/>
</dbReference>
<dbReference type="FunFam" id="1.10.287.110:FF:000073">
    <property type="entry name" value="DnaJ domain protein"/>
    <property type="match status" value="1"/>
</dbReference>
<dbReference type="InterPro" id="IPR001623">
    <property type="entry name" value="DnaJ_domain"/>
</dbReference>
<feature type="compositionally biased region" description="Basic and acidic residues" evidence="2">
    <location>
        <begin position="348"/>
        <end position="361"/>
    </location>
</feature>
<feature type="region of interest" description="Disordered" evidence="2">
    <location>
        <begin position="282"/>
        <end position="570"/>
    </location>
</feature>
<dbReference type="STRING" id="857342.A0A2T3BAQ3"/>
<dbReference type="GO" id="GO:0051087">
    <property type="term" value="F:protein-folding chaperone binding"/>
    <property type="evidence" value="ECO:0007669"/>
    <property type="project" value="TreeGrafter"/>
</dbReference>
<feature type="compositionally biased region" description="Basic residues" evidence="2">
    <location>
        <begin position="464"/>
        <end position="474"/>
    </location>
</feature>
<sequence length="615" mass="71042">MAANLPPDPYKILGVSKDANLPAIRSAHRKLVLKCHPDKVQDEALKAAKQDEFQKVQQAYELLSDDNRRSQYDAQVKLFELRKEMGRGASTPKSNPPVDPFVFEVRTAEPRPNTYTRPSTNSYPGPPRPKSYEDVYDIPLRTAKKSASYESAERKRDEEKQRELRKREEEERERQKWEKERKRAAHVERKKTRDKEKRRDTEERRTRTTRAFVEDDSDSPPPPREKKSSRDKYRVDEEINVRGEDIWSEAARPSASPRVPPSAPLTPKWDGHKEFAAEYMQAARRKATPEEDFHHPGMRRSETFAGPDVKYHTRYATPTKPTTFSPSDDDTPRRSSARRRTSETPPVRTREPLKREKETKRSPSVRKVYPDIVEPPSPPPIPKVPKLKTHSSAPPIVPDFVKPSRSKSEYVKKEREPAIPSLSRSHTFQSGDRDRGRESSRLRNPVQYDSDESETDPPVYSSRRVSRSPRQRRFIIREGRTFPVTTSHRSDMHNVDDEDYSPRDRSESPRGGRKVERPPVSNTSRQAPQRTNPQAYYPPEAAEPVTINARPQMPSRDHRGGTSRGSYFPEGVKYAPAYRHEDILYSPHHSPDAYRKGSDPSTRDWSYPAPRVYAS</sequence>
<evidence type="ECO:0000256" key="2">
    <source>
        <dbReference type="SAM" id="MobiDB-lite"/>
    </source>
</evidence>
<dbReference type="PANTHER" id="PTHR44360">
    <property type="entry name" value="DNAJ HOMOLOG SUBFAMILY B MEMBER 9"/>
    <property type="match status" value="1"/>
</dbReference>
<dbReference type="GO" id="GO:0036503">
    <property type="term" value="P:ERAD pathway"/>
    <property type="evidence" value="ECO:0007669"/>
    <property type="project" value="TreeGrafter"/>
</dbReference>
<evidence type="ECO:0000313" key="4">
    <source>
        <dbReference type="EMBL" id="PSS25412.1"/>
    </source>
</evidence>
<keyword evidence="1" id="KW-0143">Chaperone</keyword>
<feature type="compositionally biased region" description="Basic and acidic residues" evidence="2">
    <location>
        <begin position="431"/>
        <end position="441"/>
    </location>
</feature>
<dbReference type="InterPro" id="IPR018253">
    <property type="entry name" value="DnaJ_domain_CS"/>
</dbReference>
<organism evidence="4 5">
    <name type="scientific">Amorphotheca resinae ATCC 22711</name>
    <dbReference type="NCBI Taxonomy" id="857342"/>
    <lineage>
        <taxon>Eukaryota</taxon>
        <taxon>Fungi</taxon>
        <taxon>Dikarya</taxon>
        <taxon>Ascomycota</taxon>
        <taxon>Pezizomycotina</taxon>
        <taxon>Leotiomycetes</taxon>
        <taxon>Helotiales</taxon>
        <taxon>Amorphothecaceae</taxon>
        <taxon>Amorphotheca</taxon>
    </lineage>
</organism>
<keyword evidence="5" id="KW-1185">Reference proteome</keyword>
<evidence type="ECO:0000313" key="5">
    <source>
        <dbReference type="Proteomes" id="UP000241818"/>
    </source>
</evidence>
<feature type="compositionally biased region" description="Basic and acidic residues" evidence="2">
    <location>
        <begin position="223"/>
        <end position="245"/>
    </location>
</feature>
<dbReference type="InterPro" id="IPR036869">
    <property type="entry name" value="J_dom_sf"/>
</dbReference>
<dbReference type="Gene3D" id="1.10.287.110">
    <property type="entry name" value="DnaJ domain"/>
    <property type="match status" value="1"/>
</dbReference>
<dbReference type="GO" id="GO:0005783">
    <property type="term" value="C:endoplasmic reticulum"/>
    <property type="evidence" value="ECO:0007669"/>
    <property type="project" value="TreeGrafter"/>
</dbReference>
<feature type="domain" description="J" evidence="3">
    <location>
        <begin position="8"/>
        <end position="76"/>
    </location>
</feature>
<feature type="compositionally biased region" description="Basic and acidic residues" evidence="2">
    <location>
        <begin position="151"/>
        <end position="206"/>
    </location>
</feature>
<evidence type="ECO:0000259" key="3">
    <source>
        <dbReference type="PROSITE" id="PS50076"/>
    </source>
</evidence>